<dbReference type="Proteomes" id="UP000198914">
    <property type="component" value="Unassembled WGS sequence"/>
</dbReference>
<dbReference type="PANTHER" id="PTHR37953">
    <property type="entry name" value="UPF0127 PROTEIN MJ1496"/>
    <property type="match status" value="1"/>
</dbReference>
<keyword evidence="3" id="KW-1185">Reference proteome</keyword>
<dbReference type="STRING" id="1244108.SAMN05444004_11167"/>
<feature type="chain" id="PRO_5011765258" description="DUF192 domain-containing protein" evidence="1">
    <location>
        <begin position="20"/>
        <end position="168"/>
    </location>
</feature>
<evidence type="ECO:0000313" key="3">
    <source>
        <dbReference type="Proteomes" id="UP000198914"/>
    </source>
</evidence>
<evidence type="ECO:0000256" key="1">
    <source>
        <dbReference type="SAM" id="SignalP"/>
    </source>
</evidence>
<dbReference type="EMBL" id="FNPX01000011">
    <property type="protein sequence ID" value="SDZ35293.1"/>
    <property type="molecule type" value="Genomic_DNA"/>
</dbReference>
<dbReference type="Gene3D" id="2.60.120.1140">
    <property type="entry name" value="Protein of unknown function DUF192"/>
    <property type="match status" value="1"/>
</dbReference>
<protein>
    <recommendedName>
        <fullName evidence="4">DUF192 domain-containing protein</fullName>
    </recommendedName>
</protein>
<dbReference type="InterPro" id="IPR038695">
    <property type="entry name" value="Saro_0823-like_sf"/>
</dbReference>
<proteinExistence type="predicted"/>
<evidence type="ECO:0008006" key="4">
    <source>
        <dbReference type="Google" id="ProtNLM"/>
    </source>
</evidence>
<name>A0A1H3SB10_9RHOB</name>
<organism evidence="2 3">
    <name type="scientific">Jannaschia faecimaris</name>
    <dbReference type="NCBI Taxonomy" id="1244108"/>
    <lineage>
        <taxon>Bacteria</taxon>
        <taxon>Pseudomonadati</taxon>
        <taxon>Pseudomonadota</taxon>
        <taxon>Alphaproteobacteria</taxon>
        <taxon>Rhodobacterales</taxon>
        <taxon>Roseobacteraceae</taxon>
        <taxon>Jannaschia</taxon>
    </lineage>
</organism>
<dbReference type="PANTHER" id="PTHR37953:SF1">
    <property type="entry name" value="UPF0127 PROTEIN MJ1496"/>
    <property type="match status" value="1"/>
</dbReference>
<dbReference type="Pfam" id="PF02643">
    <property type="entry name" value="DUF192"/>
    <property type="match status" value="1"/>
</dbReference>
<sequence length="168" mass="17899">MGIFLGLRRIVAVSLFMLAAPFATGVAAKTADAGCAPGIVDIRGDFGSIRFRVELALTPQEQARGLMYRETMPRGAGMLFVYPREANVAFWMRNTLIPLDMIFVDASGVIVRVHDNAVPLDETPIPAGAPTLAVLEINGGMAGKIGIDAGDELRSAALPQEKALWACD</sequence>
<accession>A0A1H3SB10</accession>
<dbReference type="RefSeq" id="WP_244504649.1">
    <property type="nucleotide sequence ID" value="NZ_FNPX01000011.1"/>
</dbReference>
<dbReference type="InterPro" id="IPR003795">
    <property type="entry name" value="DUF192"/>
</dbReference>
<reference evidence="3" key="1">
    <citation type="submission" date="2016-10" db="EMBL/GenBank/DDBJ databases">
        <authorList>
            <person name="Varghese N."/>
            <person name="Submissions S."/>
        </authorList>
    </citation>
    <scope>NUCLEOTIDE SEQUENCE [LARGE SCALE GENOMIC DNA]</scope>
    <source>
        <strain evidence="3">DSM 100420</strain>
    </source>
</reference>
<keyword evidence="1" id="KW-0732">Signal</keyword>
<evidence type="ECO:0000313" key="2">
    <source>
        <dbReference type="EMBL" id="SDZ35293.1"/>
    </source>
</evidence>
<dbReference type="AlphaFoldDB" id="A0A1H3SB10"/>
<feature type="signal peptide" evidence="1">
    <location>
        <begin position="1"/>
        <end position="19"/>
    </location>
</feature>
<gene>
    <name evidence="2" type="ORF">SAMN05444004_11167</name>
</gene>